<dbReference type="SUPFAM" id="SSF144232">
    <property type="entry name" value="HIT/MYND zinc finger-like"/>
    <property type="match status" value="1"/>
</dbReference>
<dbReference type="PROSITE" id="PS01360">
    <property type="entry name" value="ZF_MYND_1"/>
    <property type="match status" value="1"/>
</dbReference>
<dbReference type="Pfam" id="PF01753">
    <property type="entry name" value="zf-MYND"/>
    <property type="match status" value="1"/>
</dbReference>
<dbReference type="Proteomes" id="UP000027265">
    <property type="component" value="Unassembled WGS sequence"/>
</dbReference>
<evidence type="ECO:0000256" key="2">
    <source>
        <dbReference type="ARBA" id="ARBA00022771"/>
    </source>
</evidence>
<dbReference type="HOGENOM" id="CLU_094262_2_0_1"/>
<gene>
    <name evidence="6" type="ORF">JAAARDRAFT_42780</name>
</gene>
<reference evidence="7" key="1">
    <citation type="journal article" date="2014" name="Proc. Natl. Acad. Sci. U.S.A.">
        <title>Extensive sampling of basidiomycete genomes demonstrates inadequacy of the white-rot/brown-rot paradigm for wood decay fungi.</title>
        <authorList>
            <person name="Riley R."/>
            <person name="Salamov A.A."/>
            <person name="Brown D.W."/>
            <person name="Nagy L.G."/>
            <person name="Floudas D."/>
            <person name="Held B.W."/>
            <person name="Levasseur A."/>
            <person name="Lombard V."/>
            <person name="Morin E."/>
            <person name="Otillar R."/>
            <person name="Lindquist E.A."/>
            <person name="Sun H."/>
            <person name="LaButti K.M."/>
            <person name="Schmutz J."/>
            <person name="Jabbour D."/>
            <person name="Luo H."/>
            <person name="Baker S.E."/>
            <person name="Pisabarro A.G."/>
            <person name="Walton J.D."/>
            <person name="Blanchette R.A."/>
            <person name="Henrissat B."/>
            <person name="Martin F."/>
            <person name="Cullen D."/>
            <person name="Hibbett D.S."/>
            <person name="Grigoriev I.V."/>
        </authorList>
    </citation>
    <scope>NUCLEOTIDE SEQUENCE [LARGE SCALE GENOMIC DNA]</scope>
    <source>
        <strain evidence="7">MUCL 33604</strain>
    </source>
</reference>
<dbReference type="GO" id="GO:0008270">
    <property type="term" value="F:zinc ion binding"/>
    <property type="evidence" value="ECO:0007669"/>
    <property type="project" value="UniProtKB-KW"/>
</dbReference>
<proteinExistence type="predicted"/>
<keyword evidence="2 4" id="KW-0863">Zinc-finger</keyword>
<dbReference type="InterPro" id="IPR002893">
    <property type="entry name" value="Znf_MYND"/>
</dbReference>
<dbReference type="PROSITE" id="PS50865">
    <property type="entry name" value="ZF_MYND_2"/>
    <property type="match status" value="1"/>
</dbReference>
<keyword evidence="1" id="KW-0479">Metal-binding</keyword>
<feature type="domain" description="MYND-type" evidence="5">
    <location>
        <begin position="47"/>
        <end position="88"/>
    </location>
</feature>
<evidence type="ECO:0000313" key="6">
    <source>
        <dbReference type="EMBL" id="KDQ49547.1"/>
    </source>
</evidence>
<keyword evidence="3" id="KW-0862">Zinc</keyword>
<name>A0A067PEV3_9AGAM</name>
<dbReference type="Gene3D" id="1.10.220.160">
    <property type="match status" value="1"/>
</dbReference>
<evidence type="ECO:0000259" key="5">
    <source>
        <dbReference type="PROSITE" id="PS50865"/>
    </source>
</evidence>
<dbReference type="InParanoid" id="A0A067PEV3"/>
<evidence type="ECO:0000256" key="1">
    <source>
        <dbReference type="ARBA" id="ARBA00022723"/>
    </source>
</evidence>
<organism evidence="6 7">
    <name type="scientific">Jaapia argillacea MUCL 33604</name>
    <dbReference type="NCBI Taxonomy" id="933084"/>
    <lineage>
        <taxon>Eukaryota</taxon>
        <taxon>Fungi</taxon>
        <taxon>Dikarya</taxon>
        <taxon>Basidiomycota</taxon>
        <taxon>Agaricomycotina</taxon>
        <taxon>Agaricomycetes</taxon>
        <taxon>Agaricomycetidae</taxon>
        <taxon>Jaapiales</taxon>
        <taxon>Jaapiaceae</taxon>
        <taxon>Jaapia</taxon>
    </lineage>
</organism>
<dbReference type="STRING" id="933084.A0A067PEV3"/>
<accession>A0A067PEV3</accession>
<evidence type="ECO:0000256" key="4">
    <source>
        <dbReference type="PROSITE-ProRule" id="PRU00134"/>
    </source>
</evidence>
<protein>
    <recommendedName>
        <fullName evidence="5">MYND-type domain-containing protein</fullName>
    </recommendedName>
</protein>
<dbReference type="OrthoDB" id="341421at2759"/>
<sequence length="245" mass="27139">MPHNHSHSHGADGKELPPCTCGIPDAPRNRHPESDPKETMRKGLTQCQYCYISQGGGISLKKCGACRTAIYCSPECQKKAWPSHKVQCKLNQRTNSSVAYSDIKLLRAFTSKHRPSLAEYGIRALDLVSDPTRCLRDVLLVNLANRPESGRSETSFYALSVQVVPLEFFHGNAEEMRGQLLQLNEQQKRIGMTGSFFVVLACIAGGECVSNIAPVGFDKSSLFGLKRGMPWKDELMRKLNEGIVT</sequence>
<dbReference type="Gene3D" id="6.10.140.2220">
    <property type="match status" value="1"/>
</dbReference>
<evidence type="ECO:0000313" key="7">
    <source>
        <dbReference type="Proteomes" id="UP000027265"/>
    </source>
</evidence>
<keyword evidence="7" id="KW-1185">Reference proteome</keyword>
<dbReference type="AlphaFoldDB" id="A0A067PEV3"/>
<evidence type="ECO:0000256" key="3">
    <source>
        <dbReference type="ARBA" id="ARBA00022833"/>
    </source>
</evidence>
<dbReference type="EMBL" id="KL197781">
    <property type="protein sequence ID" value="KDQ49547.1"/>
    <property type="molecule type" value="Genomic_DNA"/>
</dbReference>